<accession>A0A645F805</accession>
<comment type="caution">
    <text evidence="1">The sequence shown here is derived from an EMBL/GenBank/DDBJ whole genome shotgun (WGS) entry which is preliminary data.</text>
</comment>
<evidence type="ECO:0000313" key="1">
    <source>
        <dbReference type="EMBL" id="MPN10431.1"/>
    </source>
</evidence>
<dbReference type="EMBL" id="VSSQ01056576">
    <property type="protein sequence ID" value="MPN10431.1"/>
    <property type="molecule type" value="Genomic_DNA"/>
</dbReference>
<reference evidence="1" key="1">
    <citation type="submission" date="2019-08" db="EMBL/GenBank/DDBJ databases">
        <authorList>
            <person name="Kucharzyk K."/>
            <person name="Murdoch R.W."/>
            <person name="Higgins S."/>
            <person name="Loffler F."/>
        </authorList>
    </citation>
    <scope>NUCLEOTIDE SEQUENCE</scope>
</reference>
<name>A0A645F805_9ZZZZ</name>
<sequence>MQLHFLVAAEVDPLIVVIDRHREGDLRLILSDHILVQNALDLLGRGQLIRNLLQAGGAGVLEPVVQNTHTQLNALVADTYARPLNHPVDLLLVLAAEGTAKGSLGVFIHGITSVLSFRCLSEIGAISDSK</sequence>
<organism evidence="1">
    <name type="scientific">bioreactor metagenome</name>
    <dbReference type="NCBI Taxonomy" id="1076179"/>
    <lineage>
        <taxon>unclassified sequences</taxon>
        <taxon>metagenomes</taxon>
        <taxon>ecological metagenomes</taxon>
    </lineage>
</organism>
<dbReference type="AlphaFoldDB" id="A0A645F805"/>
<proteinExistence type="predicted"/>
<gene>
    <name evidence="1" type="ORF">SDC9_157726</name>
</gene>
<protein>
    <submittedName>
        <fullName evidence="1">Uncharacterized protein</fullName>
    </submittedName>
</protein>